<feature type="compositionally biased region" description="Low complexity" evidence="1">
    <location>
        <begin position="95"/>
        <end position="107"/>
    </location>
</feature>
<evidence type="ECO:0000256" key="1">
    <source>
        <dbReference type="SAM" id="MobiDB-lite"/>
    </source>
</evidence>
<proteinExistence type="predicted"/>
<name>A0A1H0BN25_9ACTN</name>
<dbReference type="Proteomes" id="UP000198680">
    <property type="component" value="Unassembled WGS sequence"/>
</dbReference>
<feature type="region of interest" description="Disordered" evidence="1">
    <location>
        <begin position="1"/>
        <end position="107"/>
    </location>
</feature>
<protein>
    <submittedName>
        <fullName evidence="2">Uncharacterized protein</fullName>
    </submittedName>
</protein>
<reference evidence="3" key="1">
    <citation type="submission" date="2016-10" db="EMBL/GenBank/DDBJ databases">
        <authorList>
            <person name="Varghese N."/>
            <person name="Submissions S."/>
        </authorList>
    </citation>
    <scope>NUCLEOTIDE SEQUENCE [LARGE SCALE GENOMIC DNA]</scope>
    <source>
        <strain evidence="3">DSM 45419</strain>
    </source>
</reference>
<organism evidence="2 3">
    <name type="scientific">Geodermatophilus siccatus</name>
    <dbReference type="NCBI Taxonomy" id="1137991"/>
    <lineage>
        <taxon>Bacteria</taxon>
        <taxon>Bacillati</taxon>
        <taxon>Actinomycetota</taxon>
        <taxon>Actinomycetes</taxon>
        <taxon>Geodermatophilales</taxon>
        <taxon>Geodermatophilaceae</taxon>
        <taxon>Geodermatophilus</taxon>
    </lineage>
</organism>
<feature type="compositionally biased region" description="Low complexity" evidence="1">
    <location>
        <begin position="281"/>
        <end position="295"/>
    </location>
</feature>
<gene>
    <name evidence="2" type="ORF">SAMN05660642_04898</name>
</gene>
<keyword evidence="3" id="KW-1185">Reference proteome</keyword>
<evidence type="ECO:0000313" key="2">
    <source>
        <dbReference type="EMBL" id="SDN46893.1"/>
    </source>
</evidence>
<feature type="compositionally biased region" description="Basic and acidic residues" evidence="1">
    <location>
        <begin position="59"/>
        <end position="90"/>
    </location>
</feature>
<dbReference type="EMBL" id="FNHE01000023">
    <property type="protein sequence ID" value="SDN46893.1"/>
    <property type="molecule type" value="Genomic_DNA"/>
</dbReference>
<dbReference type="AlphaFoldDB" id="A0A1H0BN25"/>
<sequence>MERRRSTAGRPLRVHEAVPAGAREDTVRPGWCCATSRRGAGQRPDRPPRPGCHGGPRSDVTKSVRGRWEGHPRSDQADVGASEHRREDRRRWGRRCAGPPRAGTPRAAVLRSCARPPGLTSCSADGYGRRCAGPGRPVAVHRPGGWIRPVRAALHQGPASTEAPASRTRSLPPRVCVAGALLDPASDRHPATRSCPVAGRGTPVDDEQGCMHQPLPGPAPPLLTARRTRPACHRGRSCGPQRRVPRRDRHGGAPGEPDGAGVRWTQSSTLGPPPPRGRSQGARAAVVGRLAAACAGGRGVRARSARPRAAAGATG</sequence>
<accession>A0A1H0BN25</accession>
<feature type="region of interest" description="Disordered" evidence="1">
    <location>
        <begin position="229"/>
        <end position="315"/>
    </location>
</feature>
<evidence type="ECO:0000313" key="3">
    <source>
        <dbReference type="Proteomes" id="UP000198680"/>
    </source>
</evidence>